<dbReference type="RefSeq" id="WP_049668952.1">
    <property type="nucleotide sequence ID" value="NZ_JBIVOC010000009.1"/>
</dbReference>
<dbReference type="Proteomes" id="UP000037326">
    <property type="component" value="Unassembled WGS sequence"/>
</dbReference>
<name>A0A0K9F0U6_9BACI</name>
<evidence type="ECO:0000313" key="2">
    <source>
        <dbReference type="Proteomes" id="UP000037326"/>
    </source>
</evidence>
<gene>
    <name evidence="1" type="ORF">ACZ11_23445</name>
</gene>
<sequence>MTEVCLDEWVLHVETEKTEALYESHNDVCECLSCKNFRKASLLFNEEVMHFSNKLGLDLHKPTLLNAFPVEGEQVMYSGHYTICGEIIEGEVDAWDVIVGSHCFSLVEEDGNKSAEFLTGPHFQIGFEVVLQWLLPEPLELIKK</sequence>
<proteinExistence type="predicted"/>
<dbReference type="EMBL" id="LFXJ01000013">
    <property type="protein sequence ID" value="KMY28194.1"/>
    <property type="molecule type" value="Genomic_DNA"/>
</dbReference>
<dbReference type="GeneID" id="96601161"/>
<organism evidence="1 2">
    <name type="scientific">Lysinibacillus xylanilyticus</name>
    <dbReference type="NCBI Taxonomy" id="582475"/>
    <lineage>
        <taxon>Bacteria</taxon>
        <taxon>Bacillati</taxon>
        <taxon>Bacillota</taxon>
        <taxon>Bacilli</taxon>
        <taxon>Bacillales</taxon>
        <taxon>Bacillaceae</taxon>
        <taxon>Lysinibacillus</taxon>
    </lineage>
</organism>
<dbReference type="AlphaFoldDB" id="A0A0K9F0U6"/>
<comment type="caution">
    <text evidence="1">The sequence shown here is derived from an EMBL/GenBank/DDBJ whole genome shotgun (WGS) entry which is preliminary data.</text>
</comment>
<dbReference type="PATRIC" id="fig|582475.4.peg.4648"/>
<accession>A0A0K9F0U6</accession>
<evidence type="ECO:0000313" key="1">
    <source>
        <dbReference type="EMBL" id="KMY28194.1"/>
    </source>
</evidence>
<reference evidence="2" key="1">
    <citation type="submission" date="2015-07" db="EMBL/GenBank/DDBJ databases">
        <authorList>
            <consortium name="Consortium for Microbial Forensics and Genomics (microFORGE)"/>
            <person name="Knight B.M."/>
            <person name="Roberts D.P."/>
            <person name="Lin D."/>
            <person name="Hari K."/>
            <person name="Fletcher J."/>
            <person name="Melcher U."/>
            <person name="Blagden T."/>
            <person name="Winegar R.A."/>
        </authorList>
    </citation>
    <scope>NUCLEOTIDE SEQUENCE [LARGE SCALE GENOMIC DNA]</scope>
    <source>
        <strain evidence="2">DSM 23493</strain>
    </source>
</reference>
<dbReference type="OrthoDB" id="1691135at2"/>
<protein>
    <submittedName>
        <fullName evidence="1">Uncharacterized protein</fullName>
    </submittedName>
</protein>